<keyword evidence="2" id="KW-1185">Reference proteome</keyword>
<dbReference type="GeneID" id="80535533"/>
<dbReference type="Proteomes" id="UP000678011">
    <property type="component" value="Segment"/>
</dbReference>
<evidence type="ECO:0000313" key="1">
    <source>
        <dbReference type="EMBL" id="AUW34405.1"/>
    </source>
</evidence>
<dbReference type="KEGG" id="vg:80535533"/>
<organism evidence="1">
    <name type="scientific">New Kent County virus</name>
    <dbReference type="NCBI Taxonomy" id="2079603"/>
    <lineage>
        <taxon>Viruses</taxon>
        <taxon>Riboviria</taxon>
        <taxon>Orthornavirae</taxon>
        <taxon>Negarnaviricota</taxon>
        <taxon>Haploviricotina</taxon>
        <taxon>Monjiviricetes</taxon>
        <taxon>Mononegavirales</taxon>
        <taxon>Rhabdoviridae</taxon>
        <taxon>Alpharhabdovirinae</taxon>
        <taxon>Ephemerovirus</taxon>
        <taxon>Ephemerovirus kent</taxon>
    </lineage>
</organism>
<reference evidence="1" key="1">
    <citation type="submission" date="2017-08" db="EMBL/GenBank/DDBJ databases">
        <title>Virome of ticks in the Northeast.</title>
        <authorList>
            <person name="Tokarz R."/>
            <person name="Tagliafierro T."/>
            <person name="Sameroff S."/>
            <person name="Lipkin W.I."/>
        </authorList>
    </citation>
    <scope>NUCLEOTIDE SEQUENCE</scope>
    <source>
        <strain evidence="1">RTS126</strain>
    </source>
</reference>
<name>A0A2K9YNI3_9RHAB</name>
<dbReference type="RefSeq" id="YP_010797579.1">
    <property type="nucleotide sequence ID" value="NC_076208.1"/>
</dbReference>
<proteinExistence type="predicted"/>
<evidence type="ECO:0000313" key="2">
    <source>
        <dbReference type="Proteomes" id="UP000678011"/>
    </source>
</evidence>
<dbReference type="EMBL" id="MF615270">
    <property type="protein sequence ID" value="AUW34405.1"/>
    <property type="molecule type" value="Viral_cRNA"/>
</dbReference>
<accession>A0A2K9YNI3</accession>
<protein>
    <submittedName>
        <fullName evidence="1">Delta</fullName>
    </submittedName>
</protein>
<sequence>MLSIQVEGEIGFMMWENHYLKWVIIQTNRAIADLFSLLDIGVNASNLVGPRDIQMMSDKEDHQVRFLSIRKQLYIETDQTIKYETTENLILPKEIRGSGSIKIIIK</sequence>